<evidence type="ECO:0000256" key="6">
    <source>
        <dbReference type="SAM" id="Phobius"/>
    </source>
</evidence>
<evidence type="ECO:0000313" key="9">
    <source>
        <dbReference type="Proteomes" id="UP001597519"/>
    </source>
</evidence>
<reference evidence="9" key="1">
    <citation type="journal article" date="2019" name="Int. J. Syst. Evol. Microbiol.">
        <title>The Global Catalogue of Microorganisms (GCM) 10K type strain sequencing project: providing services to taxonomists for standard genome sequencing and annotation.</title>
        <authorList>
            <consortium name="The Broad Institute Genomics Platform"/>
            <consortium name="The Broad Institute Genome Sequencing Center for Infectious Disease"/>
            <person name="Wu L."/>
            <person name="Ma J."/>
        </authorList>
    </citation>
    <scope>NUCLEOTIDE SEQUENCE [LARGE SCALE GENOMIC DNA]</scope>
    <source>
        <strain evidence="9">KCTC 33575</strain>
    </source>
</reference>
<comment type="caution">
    <text evidence="8">The sequence shown here is derived from an EMBL/GenBank/DDBJ whole genome shotgun (WGS) entry which is preliminary data.</text>
</comment>
<evidence type="ECO:0000256" key="4">
    <source>
        <dbReference type="ARBA" id="ARBA00022989"/>
    </source>
</evidence>
<keyword evidence="4 6" id="KW-1133">Transmembrane helix</keyword>
<evidence type="ECO:0000256" key="1">
    <source>
        <dbReference type="ARBA" id="ARBA00004651"/>
    </source>
</evidence>
<feature type="domain" description="ABC-2 type transporter transmembrane" evidence="7">
    <location>
        <begin position="19"/>
        <end position="375"/>
    </location>
</feature>
<feature type="transmembrane region" description="Helical" evidence="6">
    <location>
        <begin position="301"/>
        <end position="320"/>
    </location>
</feature>
<evidence type="ECO:0000259" key="7">
    <source>
        <dbReference type="Pfam" id="PF12698"/>
    </source>
</evidence>
<name>A0ABW5WXA6_9STAP</name>
<keyword evidence="3 6" id="KW-0812">Transmembrane</keyword>
<keyword evidence="5 6" id="KW-0472">Membrane</keyword>
<evidence type="ECO:0000256" key="3">
    <source>
        <dbReference type="ARBA" id="ARBA00022692"/>
    </source>
</evidence>
<dbReference type="RefSeq" id="WP_377775758.1">
    <property type="nucleotide sequence ID" value="NZ_JBHUOQ010000005.1"/>
</dbReference>
<gene>
    <name evidence="8" type="ORF">ACFSX4_13420</name>
</gene>
<dbReference type="PANTHER" id="PTHR30294">
    <property type="entry name" value="MEMBRANE COMPONENT OF ABC TRANSPORTER YHHJ-RELATED"/>
    <property type="match status" value="1"/>
</dbReference>
<evidence type="ECO:0000313" key="8">
    <source>
        <dbReference type="EMBL" id="MFD2831470.1"/>
    </source>
</evidence>
<proteinExistence type="predicted"/>
<feature type="transmembrane region" description="Helical" evidence="6">
    <location>
        <begin position="356"/>
        <end position="378"/>
    </location>
</feature>
<accession>A0ABW5WXA6</accession>
<keyword evidence="9" id="KW-1185">Reference proteome</keyword>
<sequence>MNKFMTTFSQTYISKIRAKSFIFTTLLIVLLVFAGANFDKIIDLFDSSEDIATVEVNADENIAGQFEAMLGSMSDNIEVVDADGDAVVTIEDSQPLSAEVSSENEISSNQSSEIELALNELNRQSIINSLELTEEDAALLTSEVSVQYDVTSETDDSSAADESGMEPLNIVIFYIAVLGMFMIIINYASQIAMEISMEKSSRVIEMIVSSVKPVSHVLAKISAIILVSFTQLFVIVIAIVSAIYIFNLNEVFDEFGLEVSDNTVPMLIYSIIFLVLGLVLYLTVSAMLGSFVNRMEDLQQALMPITFMSIAGLYLGMFNLMTPDTLLVKITSYFPFFTPFVMPLRILDGETSQATLLIGIAILIVTIVISVFLAASIYRNSVLSTEKGIIKNLKRIRKQ</sequence>
<feature type="transmembrane region" description="Helical" evidence="6">
    <location>
        <begin position="266"/>
        <end position="289"/>
    </location>
</feature>
<feature type="transmembrane region" description="Helical" evidence="6">
    <location>
        <begin position="217"/>
        <end position="246"/>
    </location>
</feature>
<dbReference type="EMBL" id="JBHUOQ010000005">
    <property type="protein sequence ID" value="MFD2831470.1"/>
    <property type="molecule type" value="Genomic_DNA"/>
</dbReference>
<dbReference type="Proteomes" id="UP001597519">
    <property type="component" value="Unassembled WGS sequence"/>
</dbReference>
<dbReference type="InterPro" id="IPR051449">
    <property type="entry name" value="ABC-2_transporter_component"/>
</dbReference>
<organism evidence="8 9">
    <name type="scientific">Corticicoccus populi</name>
    <dbReference type="NCBI Taxonomy" id="1812821"/>
    <lineage>
        <taxon>Bacteria</taxon>
        <taxon>Bacillati</taxon>
        <taxon>Bacillota</taxon>
        <taxon>Bacilli</taxon>
        <taxon>Bacillales</taxon>
        <taxon>Staphylococcaceae</taxon>
        <taxon>Corticicoccus</taxon>
    </lineage>
</organism>
<dbReference type="Pfam" id="PF12698">
    <property type="entry name" value="ABC2_membrane_3"/>
    <property type="match status" value="1"/>
</dbReference>
<dbReference type="InterPro" id="IPR013525">
    <property type="entry name" value="ABC2_TM"/>
</dbReference>
<evidence type="ECO:0000256" key="5">
    <source>
        <dbReference type="ARBA" id="ARBA00023136"/>
    </source>
</evidence>
<evidence type="ECO:0000256" key="2">
    <source>
        <dbReference type="ARBA" id="ARBA00022475"/>
    </source>
</evidence>
<protein>
    <submittedName>
        <fullName evidence="8">ABC transporter permease</fullName>
    </submittedName>
</protein>
<feature type="transmembrane region" description="Helical" evidence="6">
    <location>
        <begin position="171"/>
        <end position="196"/>
    </location>
</feature>
<feature type="transmembrane region" description="Helical" evidence="6">
    <location>
        <begin position="21"/>
        <end position="38"/>
    </location>
</feature>
<dbReference type="PANTHER" id="PTHR30294:SF29">
    <property type="entry name" value="MULTIDRUG ABC TRANSPORTER PERMEASE YBHS-RELATED"/>
    <property type="match status" value="1"/>
</dbReference>
<keyword evidence="2" id="KW-1003">Cell membrane</keyword>
<comment type="subcellular location">
    <subcellularLocation>
        <location evidence="1">Cell membrane</location>
        <topology evidence="1">Multi-pass membrane protein</topology>
    </subcellularLocation>
</comment>